<keyword evidence="2" id="KW-1185">Reference proteome</keyword>
<dbReference type="Proteomes" id="UP001057402">
    <property type="component" value="Chromosome 8"/>
</dbReference>
<name>A0ACB9NAL9_9MYRT</name>
<proteinExistence type="predicted"/>
<accession>A0ACB9NAL9</accession>
<evidence type="ECO:0000313" key="1">
    <source>
        <dbReference type="EMBL" id="KAI4331730.1"/>
    </source>
</evidence>
<evidence type="ECO:0000313" key="2">
    <source>
        <dbReference type="Proteomes" id="UP001057402"/>
    </source>
</evidence>
<dbReference type="EMBL" id="CM042887">
    <property type="protein sequence ID" value="KAI4331730.1"/>
    <property type="molecule type" value="Genomic_DNA"/>
</dbReference>
<sequence>MEEQEQQPIGRGLDQSESDPRIIKIPREPAVVMNEIPTSGTYPYPSPSLPESMKEWEAPRFGQFGEWMEGREVRKVYQGRYQEGMVGKYEPKTGWYRVVYREGQWEDVEWEELEGIVNPIDVSVSLRSLASRVARRGQKKGVGKGRYNSSSTRQGLGRT</sequence>
<protein>
    <submittedName>
        <fullName evidence="1">Uncharacterized protein</fullName>
    </submittedName>
</protein>
<organism evidence="1 2">
    <name type="scientific">Melastoma candidum</name>
    <dbReference type="NCBI Taxonomy" id="119954"/>
    <lineage>
        <taxon>Eukaryota</taxon>
        <taxon>Viridiplantae</taxon>
        <taxon>Streptophyta</taxon>
        <taxon>Embryophyta</taxon>
        <taxon>Tracheophyta</taxon>
        <taxon>Spermatophyta</taxon>
        <taxon>Magnoliopsida</taxon>
        <taxon>eudicotyledons</taxon>
        <taxon>Gunneridae</taxon>
        <taxon>Pentapetalae</taxon>
        <taxon>rosids</taxon>
        <taxon>malvids</taxon>
        <taxon>Myrtales</taxon>
        <taxon>Melastomataceae</taxon>
        <taxon>Melastomatoideae</taxon>
        <taxon>Melastomateae</taxon>
        <taxon>Melastoma</taxon>
    </lineage>
</organism>
<gene>
    <name evidence="1" type="ORF">MLD38_029885</name>
</gene>
<comment type="caution">
    <text evidence="1">The sequence shown here is derived from an EMBL/GenBank/DDBJ whole genome shotgun (WGS) entry which is preliminary data.</text>
</comment>
<reference evidence="2" key="1">
    <citation type="journal article" date="2023" name="Front. Plant Sci.">
        <title>Chromosomal-level genome assembly of Melastoma candidum provides insights into trichome evolution.</title>
        <authorList>
            <person name="Zhong Y."/>
            <person name="Wu W."/>
            <person name="Sun C."/>
            <person name="Zou P."/>
            <person name="Liu Y."/>
            <person name="Dai S."/>
            <person name="Zhou R."/>
        </authorList>
    </citation>
    <scope>NUCLEOTIDE SEQUENCE [LARGE SCALE GENOMIC DNA]</scope>
</reference>